<dbReference type="EMBL" id="JAGMUX010000028">
    <property type="protein sequence ID" value="KAH7220461.1"/>
    <property type="molecule type" value="Genomic_DNA"/>
</dbReference>
<organism evidence="2 3">
    <name type="scientific">Fusarium redolens</name>
    <dbReference type="NCBI Taxonomy" id="48865"/>
    <lineage>
        <taxon>Eukaryota</taxon>
        <taxon>Fungi</taxon>
        <taxon>Dikarya</taxon>
        <taxon>Ascomycota</taxon>
        <taxon>Pezizomycotina</taxon>
        <taxon>Sordariomycetes</taxon>
        <taxon>Hypocreomycetidae</taxon>
        <taxon>Hypocreales</taxon>
        <taxon>Nectriaceae</taxon>
        <taxon>Fusarium</taxon>
        <taxon>Fusarium redolens species complex</taxon>
    </lineage>
</organism>
<accession>A0A9P9FXS9</accession>
<evidence type="ECO:0000313" key="3">
    <source>
        <dbReference type="Proteomes" id="UP000720189"/>
    </source>
</evidence>
<dbReference type="AlphaFoldDB" id="A0A9P9FXS9"/>
<proteinExistence type="predicted"/>
<protein>
    <submittedName>
        <fullName evidence="2">Uncharacterized protein</fullName>
    </submittedName>
</protein>
<name>A0A9P9FXS9_FUSRE</name>
<sequence length="149" mass="16709">MSFCYGDIHGPSWKRHNPAPPPTTTEEGENSSKAHYQDKRISVSLTNQDLGDAWETTVCHSKWDSSEFRTKLENELRGNGPPAVTNAKDGSQHLILYRSRHISLTSKVQKGRSPAQIGLDMLVHLNRVRDHVCTDSYQGHVVSVDPTLF</sequence>
<feature type="region of interest" description="Disordered" evidence="1">
    <location>
        <begin position="9"/>
        <end position="38"/>
    </location>
</feature>
<comment type="caution">
    <text evidence="2">The sequence shown here is derived from an EMBL/GenBank/DDBJ whole genome shotgun (WGS) entry which is preliminary data.</text>
</comment>
<dbReference type="RefSeq" id="XP_046042065.1">
    <property type="nucleotide sequence ID" value="XM_046190894.1"/>
</dbReference>
<keyword evidence="3" id="KW-1185">Reference proteome</keyword>
<evidence type="ECO:0000256" key="1">
    <source>
        <dbReference type="SAM" id="MobiDB-lite"/>
    </source>
</evidence>
<evidence type="ECO:0000313" key="2">
    <source>
        <dbReference type="EMBL" id="KAH7220461.1"/>
    </source>
</evidence>
<dbReference type="GeneID" id="70220848"/>
<dbReference type="Proteomes" id="UP000720189">
    <property type="component" value="Unassembled WGS sequence"/>
</dbReference>
<reference evidence="2" key="1">
    <citation type="journal article" date="2021" name="Nat. Commun.">
        <title>Genetic determinants of endophytism in the Arabidopsis root mycobiome.</title>
        <authorList>
            <person name="Mesny F."/>
            <person name="Miyauchi S."/>
            <person name="Thiergart T."/>
            <person name="Pickel B."/>
            <person name="Atanasova L."/>
            <person name="Karlsson M."/>
            <person name="Huettel B."/>
            <person name="Barry K.W."/>
            <person name="Haridas S."/>
            <person name="Chen C."/>
            <person name="Bauer D."/>
            <person name="Andreopoulos W."/>
            <person name="Pangilinan J."/>
            <person name="LaButti K."/>
            <person name="Riley R."/>
            <person name="Lipzen A."/>
            <person name="Clum A."/>
            <person name="Drula E."/>
            <person name="Henrissat B."/>
            <person name="Kohler A."/>
            <person name="Grigoriev I.V."/>
            <person name="Martin F.M."/>
            <person name="Hacquard S."/>
        </authorList>
    </citation>
    <scope>NUCLEOTIDE SEQUENCE</scope>
    <source>
        <strain evidence="2">MPI-CAGE-AT-0023</strain>
    </source>
</reference>
<gene>
    <name evidence="2" type="ORF">BKA55DRAFT_546242</name>
</gene>